<sequence length="390" mass="42592">MDQQEELAVDLAQAKVLVVEDNEMNRIFACAVLESMGLTNVECARDGREGLEKVESFAPDIVLLDLMMPVMNGEQFLVALRADPRYRALPVLVLSAVIDQTTRNALFAAGANDYIGKPIDRRELVARVEVHLRSHLLLADLRRYRDRLAVDLRMASGMQNALLPGPAQMREARDRYGLSINAVFNPSTELGGDLWGLVPVDDHRLALYTVDFSGHGVAASINTFRLHLLLQDLDAQMGFPDAVLEKVNVTLKQLLPRGQFATMTLVVIDRQERTLSLVNAGGPAPILVEPGGEPHLVGGVGLPLGISLEARYELVTMPFPPGSQLSLYSDALIDAPDSHGNPLGEDWVLDLVRQVLTDDPTETVAGVMSVFTSRSPGEFADDVTWVQVVG</sequence>
<protein>
    <submittedName>
        <fullName evidence="4">Serine phosphatase RsbU</fullName>
    </submittedName>
</protein>
<gene>
    <name evidence="4" type="ordered locus">amb2659</name>
</gene>
<evidence type="ECO:0000259" key="3">
    <source>
        <dbReference type="PROSITE" id="PS50110"/>
    </source>
</evidence>
<evidence type="ECO:0000313" key="4">
    <source>
        <dbReference type="EMBL" id="BAE51463.1"/>
    </source>
</evidence>
<dbReference type="InterPro" id="IPR001789">
    <property type="entry name" value="Sig_transdc_resp-reg_receiver"/>
</dbReference>
<dbReference type="AlphaFoldDB" id="Q2W3W2"/>
<dbReference type="GO" id="GO:0016791">
    <property type="term" value="F:phosphatase activity"/>
    <property type="evidence" value="ECO:0007669"/>
    <property type="project" value="TreeGrafter"/>
</dbReference>
<name>Q2W3W2_PARM1</name>
<dbReference type="Gene3D" id="3.40.50.2300">
    <property type="match status" value="1"/>
</dbReference>
<reference evidence="4 5" key="1">
    <citation type="journal article" date="2005" name="DNA Res.">
        <title>Complete genome sequence of the facultative anaerobic magnetotactic bacterium Magnetospirillum sp. strain AMB-1.</title>
        <authorList>
            <person name="Matsunaga T."/>
            <person name="Okamura Y."/>
            <person name="Fukuda Y."/>
            <person name="Wahyudi A.T."/>
            <person name="Murase Y."/>
            <person name="Takeyama H."/>
        </authorList>
    </citation>
    <scope>NUCLEOTIDE SEQUENCE [LARGE SCALE GENOMIC DNA]</scope>
    <source>
        <strain evidence="5">ATCC 700264 / AMB-1</strain>
    </source>
</reference>
<dbReference type="InterPro" id="IPR036457">
    <property type="entry name" value="PPM-type-like_dom_sf"/>
</dbReference>
<evidence type="ECO:0000256" key="2">
    <source>
        <dbReference type="PROSITE-ProRule" id="PRU00169"/>
    </source>
</evidence>
<dbReference type="Gene3D" id="3.60.40.10">
    <property type="entry name" value="PPM-type phosphatase domain"/>
    <property type="match status" value="1"/>
</dbReference>
<evidence type="ECO:0000313" key="5">
    <source>
        <dbReference type="Proteomes" id="UP000007058"/>
    </source>
</evidence>
<dbReference type="InterPro" id="IPR052016">
    <property type="entry name" value="Bact_Sigma-Reg"/>
</dbReference>
<keyword evidence="5" id="KW-1185">Reference proteome</keyword>
<feature type="modified residue" description="4-aspartylphosphate" evidence="2">
    <location>
        <position position="65"/>
    </location>
</feature>
<dbReference type="Pfam" id="PF07228">
    <property type="entry name" value="SpoIIE"/>
    <property type="match status" value="1"/>
</dbReference>
<dbReference type="STRING" id="342108.amb2659"/>
<dbReference type="Pfam" id="PF00072">
    <property type="entry name" value="Response_reg"/>
    <property type="match status" value="1"/>
</dbReference>
<dbReference type="InterPro" id="IPR011006">
    <property type="entry name" value="CheY-like_superfamily"/>
</dbReference>
<dbReference type="SUPFAM" id="SSF52172">
    <property type="entry name" value="CheY-like"/>
    <property type="match status" value="1"/>
</dbReference>
<keyword evidence="2" id="KW-0597">Phosphoprotein</keyword>
<dbReference type="SMART" id="SM00331">
    <property type="entry name" value="PP2C_SIG"/>
    <property type="match status" value="1"/>
</dbReference>
<dbReference type="Proteomes" id="UP000007058">
    <property type="component" value="Chromosome"/>
</dbReference>
<dbReference type="SMART" id="SM00448">
    <property type="entry name" value="REC"/>
    <property type="match status" value="1"/>
</dbReference>
<evidence type="ECO:0000256" key="1">
    <source>
        <dbReference type="ARBA" id="ARBA00022801"/>
    </source>
</evidence>
<dbReference type="PANTHER" id="PTHR43156">
    <property type="entry name" value="STAGE II SPORULATION PROTEIN E-RELATED"/>
    <property type="match status" value="1"/>
</dbReference>
<dbReference type="KEGG" id="mag:amb2659"/>
<dbReference type="PROSITE" id="PS50110">
    <property type="entry name" value="RESPONSE_REGULATORY"/>
    <property type="match status" value="1"/>
</dbReference>
<dbReference type="RefSeq" id="WP_011385039.1">
    <property type="nucleotide sequence ID" value="NC_007626.1"/>
</dbReference>
<dbReference type="GO" id="GO:0000160">
    <property type="term" value="P:phosphorelay signal transduction system"/>
    <property type="evidence" value="ECO:0007669"/>
    <property type="project" value="InterPro"/>
</dbReference>
<accession>Q2W3W2</accession>
<keyword evidence="1" id="KW-0378">Hydrolase</keyword>
<dbReference type="HOGENOM" id="CLU_000445_43_7_5"/>
<organism evidence="4 5">
    <name type="scientific">Paramagnetospirillum magneticum (strain ATCC 700264 / AMB-1)</name>
    <name type="common">Magnetospirillum magneticum</name>
    <dbReference type="NCBI Taxonomy" id="342108"/>
    <lineage>
        <taxon>Bacteria</taxon>
        <taxon>Pseudomonadati</taxon>
        <taxon>Pseudomonadota</taxon>
        <taxon>Alphaproteobacteria</taxon>
        <taxon>Rhodospirillales</taxon>
        <taxon>Magnetospirillaceae</taxon>
        <taxon>Paramagnetospirillum</taxon>
    </lineage>
</organism>
<dbReference type="PANTHER" id="PTHR43156:SF2">
    <property type="entry name" value="STAGE II SPORULATION PROTEIN E"/>
    <property type="match status" value="1"/>
</dbReference>
<proteinExistence type="predicted"/>
<dbReference type="EMBL" id="AP007255">
    <property type="protein sequence ID" value="BAE51463.1"/>
    <property type="molecule type" value="Genomic_DNA"/>
</dbReference>
<feature type="domain" description="Response regulatory" evidence="3">
    <location>
        <begin position="15"/>
        <end position="132"/>
    </location>
</feature>
<dbReference type="InterPro" id="IPR001932">
    <property type="entry name" value="PPM-type_phosphatase-like_dom"/>
</dbReference>